<evidence type="ECO:0000256" key="1">
    <source>
        <dbReference type="SAM" id="SignalP"/>
    </source>
</evidence>
<dbReference type="Proteomes" id="UP000193498">
    <property type="component" value="Unassembled WGS sequence"/>
</dbReference>
<protein>
    <submittedName>
        <fullName evidence="2">Uncharacterized protein</fullName>
    </submittedName>
</protein>
<dbReference type="EMBL" id="MCFE01000029">
    <property type="protein sequence ID" value="ORY04987.1"/>
    <property type="molecule type" value="Genomic_DNA"/>
</dbReference>
<gene>
    <name evidence="2" type="ORF">K493DRAFT_311132</name>
</gene>
<sequence>MLFLVRSDLLSLLILLISLHWCVAEPPQITDALTNVQLSRSTVMPGDPLKITWDFNPKYRNTIKSIEVWLGHSTGMGHGPYKAIKKNISPQRGATSVVIPSVQPSAQGNIWFIDLVWNNQGSATELQLLPITIR</sequence>
<dbReference type="InParanoid" id="A0A1Y1Z4U1"/>
<feature type="non-terminal residue" evidence="2">
    <location>
        <position position="1"/>
    </location>
</feature>
<dbReference type="AlphaFoldDB" id="A0A1Y1Z4U1"/>
<comment type="caution">
    <text evidence="2">The sequence shown here is derived from an EMBL/GenBank/DDBJ whole genome shotgun (WGS) entry which is preliminary data.</text>
</comment>
<evidence type="ECO:0000313" key="3">
    <source>
        <dbReference type="Proteomes" id="UP000193498"/>
    </source>
</evidence>
<keyword evidence="1" id="KW-0732">Signal</keyword>
<feature type="chain" id="PRO_5012801934" evidence="1">
    <location>
        <begin position="25"/>
        <end position="134"/>
    </location>
</feature>
<organism evidence="2 3">
    <name type="scientific">Basidiobolus meristosporus CBS 931.73</name>
    <dbReference type="NCBI Taxonomy" id="1314790"/>
    <lineage>
        <taxon>Eukaryota</taxon>
        <taxon>Fungi</taxon>
        <taxon>Fungi incertae sedis</taxon>
        <taxon>Zoopagomycota</taxon>
        <taxon>Entomophthoromycotina</taxon>
        <taxon>Basidiobolomycetes</taxon>
        <taxon>Basidiobolales</taxon>
        <taxon>Basidiobolaceae</taxon>
        <taxon>Basidiobolus</taxon>
    </lineage>
</organism>
<name>A0A1Y1Z4U1_9FUNG</name>
<feature type="signal peptide" evidence="1">
    <location>
        <begin position="1"/>
        <end position="24"/>
    </location>
</feature>
<keyword evidence="3" id="KW-1185">Reference proteome</keyword>
<accession>A0A1Y1Z4U1</accession>
<reference evidence="2 3" key="1">
    <citation type="submission" date="2016-07" db="EMBL/GenBank/DDBJ databases">
        <title>Pervasive Adenine N6-methylation of Active Genes in Fungi.</title>
        <authorList>
            <consortium name="DOE Joint Genome Institute"/>
            <person name="Mondo S.J."/>
            <person name="Dannebaum R.O."/>
            <person name="Kuo R.C."/>
            <person name="Labutti K."/>
            <person name="Haridas S."/>
            <person name="Kuo A."/>
            <person name="Salamov A."/>
            <person name="Ahrendt S.R."/>
            <person name="Lipzen A."/>
            <person name="Sullivan W."/>
            <person name="Andreopoulos W.B."/>
            <person name="Clum A."/>
            <person name="Lindquist E."/>
            <person name="Daum C."/>
            <person name="Ramamoorthy G.K."/>
            <person name="Gryganskyi A."/>
            <person name="Culley D."/>
            <person name="Magnuson J.K."/>
            <person name="James T.Y."/>
            <person name="O'Malley M.A."/>
            <person name="Stajich J.E."/>
            <person name="Spatafora J.W."/>
            <person name="Visel A."/>
            <person name="Grigoriev I.V."/>
        </authorList>
    </citation>
    <scope>NUCLEOTIDE SEQUENCE [LARGE SCALE GENOMIC DNA]</scope>
    <source>
        <strain evidence="2 3">CBS 931.73</strain>
    </source>
</reference>
<proteinExistence type="predicted"/>
<evidence type="ECO:0000313" key="2">
    <source>
        <dbReference type="EMBL" id="ORY04987.1"/>
    </source>
</evidence>